<dbReference type="Proteomes" id="UP000294911">
    <property type="component" value="Unassembled WGS sequence"/>
</dbReference>
<name>A0A4R2Q8D0_9PSEU</name>
<dbReference type="EMBL" id="SLXQ01000017">
    <property type="protein sequence ID" value="TCP45112.1"/>
    <property type="molecule type" value="Genomic_DNA"/>
</dbReference>
<comment type="caution">
    <text evidence="1">The sequence shown here is derived from an EMBL/GenBank/DDBJ whole genome shotgun (WGS) entry which is preliminary data.</text>
</comment>
<dbReference type="AlphaFoldDB" id="A0A4R2Q8D0"/>
<protein>
    <recommendedName>
        <fullName evidence="3">Zinc finger protein</fullName>
    </recommendedName>
</protein>
<evidence type="ECO:0000313" key="1">
    <source>
        <dbReference type="EMBL" id="TCP45112.1"/>
    </source>
</evidence>
<gene>
    <name evidence="1" type="ORF">EV191_11778</name>
</gene>
<organism evidence="1 2">
    <name type="scientific">Tamaricihabitans halophyticus</name>
    <dbReference type="NCBI Taxonomy" id="1262583"/>
    <lineage>
        <taxon>Bacteria</taxon>
        <taxon>Bacillati</taxon>
        <taxon>Actinomycetota</taxon>
        <taxon>Actinomycetes</taxon>
        <taxon>Pseudonocardiales</taxon>
        <taxon>Pseudonocardiaceae</taxon>
        <taxon>Tamaricihabitans</taxon>
    </lineage>
</organism>
<keyword evidence="2" id="KW-1185">Reference proteome</keyword>
<dbReference type="RefSeq" id="WP_132880258.1">
    <property type="nucleotide sequence ID" value="NZ_SLXQ01000017.1"/>
</dbReference>
<evidence type="ECO:0008006" key="3">
    <source>
        <dbReference type="Google" id="ProtNLM"/>
    </source>
</evidence>
<accession>A0A4R2Q8D0</accession>
<sequence length="70" mass="7893">MILWACRAGHRHMFWASMVAVGEVAETLCGLAFRVTVDDIQLPDELWEVRPPLCPECAAASYTAKYAMRH</sequence>
<reference evidence="1 2" key="1">
    <citation type="submission" date="2019-03" db="EMBL/GenBank/DDBJ databases">
        <title>Genomic Encyclopedia of Type Strains, Phase IV (KMG-IV): sequencing the most valuable type-strain genomes for metagenomic binning, comparative biology and taxonomic classification.</title>
        <authorList>
            <person name="Goeker M."/>
        </authorList>
    </citation>
    <scope>NUCLEOTIDE SEQUENCE [LARGE SCALE GENOMIC DNA]</scope>
    <source>
        <strain evidence="1 2">DSM 45765</strain>
    </source>
</reference>
<proteinExistence type="predicted"/>
<evidence type="ECO:0000313" key="2">
    <source>
        <dbReference type="Proteomes" id="UP000294911"/>
    </source>
</evidence>
<dbReference type="OrthoDB" id="3854519at2"/>